<dbReference type="EMBL" id="KB008001">
    <property type="protein sequence ID" value="ELR16270.1"/>
    <property type="molecule type" value="Genomic_DNA"/>
</dbReference>
<feature type="transmembrane region" description="Helical" evidence="2">
    <location>
        <begin position="9"/>
        <end position="32"/>
    </location>
</feature>
<dbReference type="RefSeq" id="XP_004338283.1">
    <property type="nucleotide sequence ID" value="XM_004338235.1"/>
</dbReference>
<gene>
    <name evidence="3" type="ORF">ACA1_202420</name>
</gene>
<feature type="transmembrane region" description="Helical" evidence="2">
    <location>
        <begin position="63"/>
        <end position="88"/>
    </location>
</feature>
<evidence type="ECO:0000313" key="4">
    <source>
        <dbReference type="Proteomes" id="UP000011083"/>
    </source>
</evidence>
<feature type="region of interest" description="Disordered" evidence="1">
    <location>
        <begin position="194"/>
        <end position="230"/>
    </location>
</feature>
<dbReference type="Proteomes" id="UP000011083">
    <property type="component" value="Unassembled WGS sequence"/>
</dbReference>
<keyword evidence="2" id="KW-1133">Transmembrane helix</keyword>
<feature type="compositionally biased region" description="Acidic residues" evidence="1">
    <location>
        <begin position="221"/>
        <end position="230"/>
    </location>
</feature>
<protein>
    <submittedName>
        <fullName evidence="3">Uncharacterized protein</fullName>
    </submittedName>
</protein>
<dbReference type="AlphaFoldDB" id="L8GTD7"/>
<dbReference type="VEuPathDB" id="AmoebaDB:ACA1_202420"/>
<feature type="compositionally biased region" description="Basic and acidic residues" evidence="1">
    <location>
        <begin position="200"/>
        <end position="215"/>
    </location>
</feature>
<feature type="transmembrane region" description="Helical" evidence="2">
    <location>
        <begin position="158"/>
        <end position="181"/>
    </location>
</feature>
<reference evidence="3 4" key="1">
    <citation type="journal article" date="2013" name="Genome Biol.">
        <title>Genome of Acanthamoeba castellanii highlights extensive lateral gene transfer and early evolution of tyrosine kinase signaling.</title>
        <authorList>
            <person name="Clarke M."/>
            <person name="Lohan A.J."/>
            <person name="Liu B."/>
            <person name="Lagkouvardos I."/>
            <person name="Roy S."/>
            <person name="Zafar N."/>
            <person name="Bertelli C."/>
            <person name="Schilde C."/>
            <person name="Kianianmomeni A."/>
            <person name="Burglin T.R."/>
            <person name="Frech C."/>
            <person name="Turcotte B."/>
            <person name="Kopec K.O."/>
            <person name="Synnott J.M."/>
            <person name="Choo C."/>
            <person name="Paponov I."/>
            <person name="Finkler A."/>
            <person name="Soon Heng Tan C."/>
            <person name="Hutchins A.P."/>
            <person name="Weinmeier T."/>
            <person name="Rattei T."/>
            <person name="Chu J.S."/>
            <person name="Gimenez G."/>
            <person name="Irimia M."/>
            <person name="Rigden D.J."/>
            <person name="Fitzpatrick D.A."/>
            <person name="Lorenzo-Morales J."/>
            <person name="Bateman A."/>
            <person name="Chiu C.H."/>
            <person name="Tang P."/>
            <person name="Hegemann P."/>
            <person name="Fromm H."/>
            <person name="Raoult D."/>
            <person name="Greub G."/>
            <person name="Miranda-Saavedra D."/>
            <person name="Chen N."/>
            <person name="Nash P."/>
            <person name="Ginger M.L."/>
            <person name="Horn M."/>
            <person name="Schaap P."/>
            <person name="Caler L."/>
            <person name="Loftus B."/>
        </authorList>
    </citation>
    <scope>NUCLEOTIDE SEQUENCE [LARGE SCALE GENOMIC DNA]</scope>
    <source>
        <strain evidence="3 4">Neff</strain>
    </source>
</reference>
<proteinExistence type="predicted"/>
<feature type="transmembrane region" description="Helical" evidence="2">
    <location>
        <begin position="100"/>
        <end position="120"/>
    </location>
</feature>
<evidence type="ECO:0000256" key="2">
    <source>
        <dbReference type="SAM" id="Phobius"/>
    </source>
</evidence>
<keyword evidence="2" id="KW-0472">Membrane</keyword>
<evidence type="ECO:0000313" key="3">
    <source>
        <dbReference type="EMBL" id="ELR16270.1"/>
    </source>
</evidence>
<accession>L8GTD7</accession>
<name>L8GTD7_ACACF</name>
<sequence>MCLILHRTLAVFVALIALLAVIISPIVVGLYADVRNWNDSEDGELRWCHDDAKMRDSAANLGLAAGCVSFVVGLVLIPFILVTVLGAVISCCRPNLVTSFLLPIPVFLLSLVLFGLYASVVATTSRQFEEKKDWLRPNDFIDPETKCSEIPPKWNAALAWAVIEAALFAFIMLYSLLWMFLGCFEKRTSELEAGTPMQKMPKEKKQKPEKQRNAESSDSSDSSDESDDELRELRDDLKDTLHIEYDQGDHNDAAELAEVEKALKKAKVYKRRKFLKQTEADLKKAGLSAAATGRLLALIASEKNKEKDRKRRRDRGYLMVDLDDALKSIFDENDPKGKKDLDDVRADFRRLRITDLDFFLNMTEKEFKELEVSLPVKNKLRQKMQELRAQEEV</sequence>
<keyword evidence="4" id="KW-1185">Reference proteome</keyword>
<evidence type="ECO:0000256" key="1">
    <source>
        <dbReference type="SAM" id="MobiDB-lite"/>
    </source>
</evidence>
<organism evidence="3 4">
    <name type="scientific">Acanthamoeba castellanii (strain ATCC 30010 / Neff)</name>
    <dbReference type="NCBI Taxonomy" id="1257118"/>
    <lineage>
        <taxon>Eukaryota</taxon>
        <taxon>Amoebozoa</taxon>
        <taxon>Discosea</taxon>
        <taxon>Longamoebia</taxon>
        <taxon>Centramoebida</taxon>
        <taxon>Acanthamoebidae</taxon>
        <taxon>Acanthamoeba</taxon>
    </lineage>
</organism>
<keyword evidence="2" id="KW-0812">Transmembrane</keyword>
<dbReference type="KEGG" id="acan:ACA1_202420"/>
<dbReference type="GeneID" id="14916963"/>